<organism evidence="2">
    <name type="scientific">Candidatus Methylacidiphilum infernorum</name>
    <dbReference type="NCBI Taxonomy" id="511746"/>
    <lineage>
        <taxon>Bacteria</taxon>
        <taxon>Pseudomonadati</taxon>
        <taxon>Verrucomicrobiota</taxon>
        <taxon>Methylacidiphilae</taxon>
        <taxon>Methylacidiphilales</taxon>
        <taxon>Methylacidiphilaceae</taxon>
        <taxon>Methylacidiphilum (ex Ratnadevi et al. 2023)</taxon>
    </lineage>
</organism>
<name>A0A1W5LCN5_9BACT</name>
<feature type="transmembrane region" description="Helical" evidence="1">
    <location>
        <begin position="188"/>
        <end position="206"/>
    </location>
</feature>
<dbReference type="GO" id="GO:0004497">
    <property type="term" value="F:monooxygenase activity"/>
    <property type="evidence" value="ECO:0007669"/>
    <property type="project" value="UniProtKB-KW"/>
</dbReference>
<dbReference type="InterPro" id="IPR023349">
    <property type="entry name" value="NH3_CH4_mOase_C_sf"/>
</dbReference>
<reference evidence="2" key="1">
    <citation type="submission" date="2016-01" db="EMBL/GenBank/DDBJ databases">
        <title>Hydrogen oxidation by a methanotroph.</title>
        <authorList>
            <person name="Stott M.B."/>
        </authorList>
    </citation>
    <scope>NUCLEOTIDE SEQUENCE</scope>
    <source>
        <strain evidence="2">RTK17.1</strain>
    </source>
</reference>
<accession>A0A1W5LCN5</accession>
<dbReference type="EMBL" id="KU509318">
    <property type="protein sequence ID" value="ANC58117.1"/>
    <property type="molecule type" value="Genomic_DNA"/>
</dbReference>
<dbReference type="Pfam" id="PF04896">
    <property type="entry name" value="AmoC"/>
    <property type="match status" value="1"/>
</dbReference>
<evidence type="ECO:0000313" key="2">
    <source>
        <dbReference type="EMBL" id="ANC58117.1"/>
    </source>
</evidence>
<feature type="transmembrane region" description="Helical" evidence="1">
    <location>
        <begin position="73"/>
        <end position="96"/>
    </location>
</feature>
<protein>
    <submittedName>
        <fullName evidence="2">Particulate methane monooxygenase PmoC subunit</fullName>
    </submittedName>
</protein>
<sequence>MANERIATAGAMEVTTSIEVVPKKEYFNNWRFYLYCILLSLFYGACMLYQRAFAITKGIDYTSQDFQQYWMTLFWGITIMNVVIWAATWGWIWYVYRDRHLDQVTPGEELKRWYSNWLLTLGVYAWALVWAVFFVEQDGVWHSSMVRDTEFTPSHIFNFYLSWPIFINFGVAGLMLTRTRLPVMGKKWLLPLVMEVAWPIMFVPLIGENEWGHSAWILEEWFAAPLHWTFVPFAWAAVWFLGNGFDMFPRIAAVLKATYFGEKCMSAAEAMENPEEATNPVHTLPGM</sequence>
<dbReference type="Gene3D" id="1.20.1050.50">
    <property type="entry name" value="Particulate methane monooxygenase subunit c2. Chain: C"/>
    <property type="match status" value="1"/>
</dbReference>
<dbReference type="CDD" id="cd19412">
    <property type="entry name" value="pMMO-AMO_C"/>
    <property type="match status" value="1"/>
</dbReference>
<dbReference type="InterPro" id="IPR006980">
    <property type="entry name" value="NH3_CH4_mOase_C"/>
</dbReference>
<dbReference type="AlphaFoldDB" id="A0A1W5LCN5"/>
<gene>
    <name evidence="2" type="primary">pmoC3</name>
</gene>
<feature type="transmembrane region" description="Helical" evidence="1">
    <location>
        <begin position="117"/>
        <end position="135"/>
    </location>
</feature>
<feature type="transmembrane region" description="Helical" evidence="1">
    <location>
        <begin position="32"/>
        <end position="53"/>
    </location>
</feature>
<keyword evidence="2" id="KW-0560">Oxidoreductase</keyword>
<keyword evidence="1" id="KW-0472">Membrane</keyword>
<evidence type="ECO:0000256" key="1">
    <source>
        <dbReference type="SAM" id="Phobius"/>
    </source>
</evidence>
<feature type="transmembrane region" description="Helical" evidence="1">
    <location>
        <begin position="155"/>
        <end position="176"/>
    </location>
</feature>
<keyword evidence="1" id="KW-1133">Transmembrane helix</keyword>
<feature type="transmembrane region" description="Helical" evidence="1">
    <location>
        <begin position="226"/>
        <end position="245"/>
    </location>
</feature>
<keyword evidence="2" id="KW-0503">Monooxygenase</keyword>
<proteinExistence type="predicted"/>
<keyword evidence="1" id="KW-0812">Transmembrane</keyword>